<keyword evidence="4" id="KW-0106">Calcium</keyword>
<keyword evidence="9" id="KW-1185">Reference proteome</keyword>
<accession>A0A918TD71</accession>
<evidence type="ECO:0000256" key="3">
    <source>
        <dbReference type="ARBA" id="ARBA00022801"/>
    </source>
</evidence>
<dbReference type="EMBL" id="BMXI01000001">
    <property type="protein sequence ID" value="GHC40307.1"/>
    <property type="molecule type" value="Genomic_DNA"/>
</dbReference>
<keyword evidence="2" id="KW-0479">Metal-binding</keyword>
<protein>
    <recommendedName>
        <fullName evidence="10">YHYH domain-containing protein</fullName>
    </recommendedName>
</protein>
<dbReference type="SUPFAM" id="SSF53649">
    <property type="entry name" value="Alkaline phosphatase-like"/>
    <property type="match status" value="1"/>
</dbReference>
<evidence type="ECO:0000256" key="5">
    <source>
        <dbReference type="SAM" id="SignalP"/>
    </source>
</evidence>
<reference evidence="8" key="1">
    <citation type="journal article" date="2014" name="Int. J. Syst. Evol. Microbiol.">
        <title>Complete genome sequence of Corynebacterium casei LMG S-19264T (=DSM 44701T), isolated from a smear-ripened cheese.</title>
        <authorList>
            <consortium name="US DOE Joint Genome Institute (JGI-PGF)"/>
            <person name="Walter F."/>
            <person name="Albersmeier A."/>
            <person name="Kalinowski J."/>
            <person name="Ruckert C."/>
        </authorList>
    </citation>
    <scope>NUCLEOTIDE SEQUENCE</scope>
    <source>
        <strain evidence="8">KCTC 12988</strain>
    </source>
</reference>
<evidence type="ECO:0000256" key="1">
    <source>
        <dbReference type="ARBA" id="ARBA00008779"/>
    </source>
</evidence>
<reference evidence="8" key="2">
    <citation type="submission" date="2020-09" db="EMBL/GenBank/DDBJ databases">
        <authorList>
            <person name="Sun Q."/>
            <person name="Kim S."/>
        </authorList>
    </citation>
    <scope>NUCLEOTIDE SEQUENCE</scope>
    <source>
        <strain evidence="8">KCTC 12988</strain>
    </source>
</reference>
<evidence type="ECO:0000259" key="7">
    <source>
        <dbReference type="Pfam" id="PF14240"/>
    </source>
</evidence>
<feature type="domain" description="Sulfatase N-terminal" evidence="6">
    <location>
        <begin position="510"/>
        <end position="816"/>
    </location>
</feature>
<dbReference type="Pfam" id="PF14240">
    <property type="entry name" value="YHYH"/>
    <property type="match status" value="1"/>
</dbReference>
<dbReference type="GO" id="GO:0004065">
    <property type="term" value="F:arylsulfatase activity"/>
    <property type="evidence" value="ECO:0007669"/>
    <property type="project" value="TreeGrafter"/>
</dbReference>
<dbReference type="InterPro" id="IPR024607">
    <property type="entry name" value="Sulfatase_CS"/>
</dbReference>
<organism evidence="8 9">
    <name type="scientific">Roseibacillus persicicus</name>
    <dbReference type="NCBI Taxonomy" id="454148"/>
    <lineage>
        <taxon>Bacteria</taxon>
        <taxon>Pseudomonadati</taxon>
        <taxon>Verrucomicrobiota</taxon>
        <taxon>Verrucomicrobiia</taxon>
        <taxon>Verrucomicrobiales</taxon>
        <taxon>Verrucomicrobiaceae</taxon>
        <taxon>Roseibacillus</taxon>
    </lineage>
</organism>
<evidence type="ECO:0000256" key="2">
    <source>
        <dbReference type="ARBA" id="ARBA00022723"/>
    </source>
</evidence>
<dbReference type="PANTHER" id="PTHR42693:SF33">
    <property type="entry name" value="ARYLSULFATASE"/>
    <property type="match status" value="1"/>
</dbReference>
<feature type="domain" description="YHYH" evidence="7">
    <location>
        <begin position="111"/>
        <end position="371"/>
    </location>
</feature>
<evidence type="ECO:0000313" key="9">
    <source>
        <dbReference type="Proteomes" id="UP000644507"/>
    </source>
</evidence>
<dbReference type="InterPro" id="IPR025924">
    <property type="entry name" value="YHYH_dom"/>
</dbReference>
<dbReference type="Proteomes" id="UP000644507">
    <property type="component" value="Unassembled WGS sequence"/>
</dbReference>
<keyword evidence="5" id="KW-0732">Signal</keyword>
<dbReference type="RefSeq" id="WP_189566271.1">
    <property type="nucleotide sequence ID" value="NZ_BMXI01000001.1"/>
</dbReference>
<sequence>MKPLLLLLALLLSFPLIAAPITDSWLTELSGRYARIYPDNDARDAQAPVTTWARGQGVQALPTYAGVSEVSATESDVYIRTSNLGFHIMGPWYGETGNLFPNYPANRAVLYRFPRTPVIPSEKALTGLGAIGYFVDGISMFDSRDAFSYDNSAGVDDGPTAGAGVNGDGVWNRDAFVNESPTFDAANAHQAGPTHHYHANPPALRHLLGGSVTYEEASNTYTEAPNGEHSPIIGWVRDGLPVYGPYAYSDPSDPQSPVRRMISGYQKRDGSNGSTNLTATGRTTRPQWQVRNEGLPAALATNQYGPAVSAQYVLGHYLEDYAYKGDLGLTLYEGSGTFDEALHFDLNEYNVRWGVTPEFPDGTWAYFTCIDPVGTPVFPYNISRYFFGEPKGDNTTTIPATAETIFEGGPEKELTFQKILTADESGDVTLVWDSAEGGNYTLSSSESLDEDWQPLARVAGADATTSLVDSARLSADEQQFYQITLDYLQPFDDAGFDYDGSLVSTGPQHNVLLLIVDDWGLDASELYNTEPSAQLANMPNLKALAESGLLFTRGYSQALCSPTRATILTGRQPYQHGVGNPQSDSTLPASELTFPEIIANEVPEYGLASFGKWHLGSGETGPFETGGWPHFSGTLVGGLPDYYDWSRVELKEGVLTDAGTTTSTYATTAQVDAAVSFINEQGDDPWVVWMGFNAPHTPFQDPPANLAPAGGYSITGDSNTALYIRMLEALDTEIGRLLQSVDLASTNIIVIGDNGTPGQVDQAPAGGLAGAKGNLTEGGIHVPFFAHGPDIIHTGTTDKLVHVVDLFSTVLELTGINVSAATDGIELHSHSLVPIFNGNDFEERCIISEQFNSTIGNGRAIIIDQWPHYKLISSQDVTDPDDTPSYQMYELGANGMEISTLTTPPNPGDPWEEAYSALVAKDQSLQPFVTTTQTVYLELPNATGPAGVPQNEALLPTSVTIDGIDVLSIEGRLDQDDNYDRVWVKVLVPAGQTITPATANAVVTFTDNPNTGDPRVFTAIQVLLTT</sequence>
<dbReference type="PANTHER" id="PTHR42693">
    <property type="entry name" value="ARYLSULFATASE FAMILY MEMBER"/>
    <property type="match status" value="1"/>
</dbReference>
<gene>
    <name evidence="8" type="ORF">GCM10007100_00910</name>
</gene>
<evidence type="ECO:0000256" key="4">
    <source>
        <dbReference type="ARBA" id="ARBA00022837"/>
    </source>
</evidence>
<dbReference type="Gene3D" id="3.40.720.10">
    <property type="entry name" value="Alkaline Phosphatase, subunit A"/>
    <property type="match status" value="1"/>
</dbReference>
<comment type="similarity">
    <text evidence="1">Belongs to the sulfatase family.</text>
</comment>
<feature type="chain" id="PRO_5037689520" description="YHYH domain-containing protein" evidence="5">
    <location>
        <begin position="19"/>
        <end position="1026"/>
    </location>
</feature>
<evidence type="ECO:0000313" key="8">
    <source>
        <dbReference type="EMBL" id="GHC40307.1"/>
    </source>
</evidence>
<proteinExistence type="inferred from homology"/>
<dbReference type="InterPro" id="IPR017850">
    <property type="entry name" value="Alkaline_phosphatase_core_sf"/>
</dbReference>
<keyword evidence="3" id="KW-0378">Hydrolase</keyword>
<comment type="caution">
    <text evidence="8">The sequence shown here is derived from an EMBL/GenBank/DDBJ whole genome shotgun (WGS) entry which is preliminary data.</text>
</comment>
<dbReference type="Pfam" id="PF00884">
    <property type="entry name" value="Sulfatase"/>
    <property type="match status" value="1"/>
</dbReference>
<dbReference type="InterPro" id="IPR000917">
    <property type="entry name" value="Sulfatase_N"/>
</dbReference>
<dbReference type="AlphaFoldDB" id="A0A918TD71"/>
<evidence type="ECO:0008006" key="10">
    <source>
        <dbReference type="Google" id="ProtNLM"/>
    </source>
</evidence>
<dbReference type="PROSITE" id="PS00523">
    <property type="entry name" value="SULFATASE_1"/>
    <property type="match status" value="1"/>
</dbReference>
<dbReference type="InterPro" id="IPR050738">
    <property type="entry name" value="Sulfatase"/>
</dbReference>
<feature type="signal peptide" evidence="5">
    <location>
        <begin position="1"/>
        <end position="18"/>
    </location>
</feature>
<name>A0A918TD71_9BACT</name>
<evidence type="ECO:0000259" key="6">
    <source>
        <dbReference type="Pfam" id="PF00884"/>
    </source>
</evidence>
<dbReference type="GO" id="GO:0046872">
    <property type="term" value="F:metal ion binding"/>
    <property type="evidence" value="ECO:0007669"/>
    <property type="project" value="UniProtKB-KW"/>
</dbReference>